<dbReference type="Pfam" id="PF00609">
    <property type="entry name" value="DAGK_acc"/>
    <property type="match status" value="1"/>
</dbReference>
<gene>
    <name evidence="2" type="ORF">CTI12_AA003120</name>
</gene>
<name>A0A2U1QP73_ARTAN</name>
<accession>A0A2U1QP73</accession>
<dbReference type="AlphaFoldDB" id="A0A2U1QP73"/>
<keyword evidence="3" id="KW-1185">Reference proteome</keyword>
<dbReference type="Proteomes" id="UP000245207">
    <property type="component" value="Unassembled WGS sequence"/>
</dbReference>
<comment type="caution">
    <text evidence="2">The sequence shown here is derived from an EMBL/GenBank/DDBJ whole genome shotgun (WGS) entry which is preliminary data.</text>
</comment>
<dbReference type="GO" id="GO:0007200">
    <property type="term" value="P:phospholipase C-activating G protein-coupled receptor signaling pathway"/>
    <property type="evidence" value="ECO:0007669"/>
    <property type="project" value="InterPro"/>
</dbReference>
<evidence type="ECO:0000259" key="1">
    <source>
        <dbReference type="Pfam" id="PF00609"/>
    </source>
</evidence>
<dbReference type="STRING" id="35608.A0A2U1QP73"/>
<dbReference type="GO" id="GO:0004143">
    <property type="term" value="F:ATP-dependent diacylglycerol kinase activity"/>
    <property type="evidence" value="ECO:0007669"/>
    <property type="project" value="InterPro"/>
</dbReference>
<dbReference type="InterPro" id="IPR000756">
    <property type="entry name" value="Diacylglycerol_kin_accessory"/>
</dbReference>
<dbReference type="OrthoDB" id="242257at2759"/>
<keyword evidence="2" id="KW-0418">Kinase</keyword>
<proteinExistence type="predicted"/>
<protein>
    <submittedName>
        <fullName evidence="2">Diacylglycerol kinase 1</fullName>
    </submittedName>
</protein>
<sequence length="221" mass="24928">MSLLGNGFLRGNFNHHIHHFKSCRDKKKGIIQVIKVDLLLIFRSGSTSFSTGEIGGVEGPYGAVDRRLYMGNLHFNMTEVQLKHINYVSKSLERFSEYDSLELHLKGDGHSYKLIVRASRGNLMKFAVTTNVLGSTAIPVPSLLLLNSEIRKGCQRHVLIANIGSYMGGVDLWHNKNEGADNFDLQSKHDNRLEVMSISATWHLGKLHVIILSRYLITIHY</sequence>
<evidence type="ECO:0000313" key="2">
    <source>
        <dbReference type="EMBL" id="PWA99804.1"/>
    </source>
</evidence>
<dbReference type="EMBL" id="PKPP01000005">
    <property type="protein sequence ID" value="PWA99804.1"/>
    <property type="molecule type" value="Genomic_DNA"/>
</dbReference>
<evidence type="ECO:0000313" key="3">
    <source>
        <dbReference type="Proteomes" id="UP000245207"/>
    </source>
</evidence>
<feature type="domain" description="Diacylglycerol kinase accessory" evidence="1">
    <location>
        <begin position="156"/>
        <end position="212"/>
    </location>
</feature>
<keyword evidence="2" id="KW-0808">Transferase</keyword>
<reference evidence="2 3" key="1">
    <citation type="journal article" date="2018" name="Mol. Plant">
        <title>The genome of Artemisia annua provides insight into the evolution of Asteraceae family and artemisinin biosynthesis.</title>
        <authorList>
            <person name="Shen Q."/>
            <person name="Zhang L."/>
            <person name="Liao Z."/>
            <person name="Wang S."/>
            <person name="Yan T."/>
            <person name="Shi P."/>
            <person name="Liu M."/>
            <person name="Fu X."/>
            <person name="Pan Q."/>
            <person name="Wang Y."/>
            <person name="Lv Z."/>
            <person name="Lu X."/>
            <person name="Zhang F."/>
            <person name="Jiang W."/>
            <person name="Ma Y."/>
            <person name="Chen M."/>
            <person name="Hao X."/>
            <person name="Li L."/>
            <person name="Tang Y."/>
            <person name="Lv G."/>
            <person name="Zhou Y."/>
            <person name="Sun X."/>
            <person name="Brodelius P.E."/>
            <person name="Rose J.K.C."/>
            <person name="Tang K."/>
        </authorList>
    </citation>
    <scope>NUCLEOTIDE SEQUENCE [LARGE SCALE GENOMIC DNA]</scope>
    <source>
        <strain evidence="3">cv. Huhao1</strain>
        <tissue evidence="2">Leaf</tissue>
    </source>
</reference>
<organism evidence="2 3">
    <name type="scientific">Artemisia annua</name>
    <name type="common">Sweet wormwood</name>
    <dbReference type="NCBI Taxonomy" id="35608"/>
    <lineage>
        <taxon>Eukaryota</taxon>
        <taxon>Viridiplantae</taxon>
        <taxon>Streptophyta</taxon>
        <taxon>Embryophyta</taxon>
        <taxon>Tracheophyta</taxon>
        <taxon>Spermatophyta</taxon>
        <taxon>Magnoliopsida</taxon>
        <taxon>eudicotyledons</taxon>
        <taxon>Gunneridae</taxon>
        <taxon>Pentapetalae</taxon>
        <taxon>asterids</taxon>
        <taxon>campanulids</taxon>
        <taxon>Asterales</taxon>
        <taxon>Asteraceae</taxon>
        <taxon>Asteroideae</taxon>
        <taxon>Anthemideae</taxon>
        <taxon>Artemisiinae</taxon>
        <taxon>Artemisia</taxon>
    </lineage>
</organism>